<evidence type="ECO:0000313" key="1">
    <source>
        <dbReference type="EMBL" id="NYD68223.1"/>
    </source>
</evidence>
<dbReference type="OrthoDB" id="3514520at2"/>
<dbReference type="PANTHER" id="PTHR43135:SF3">
    <property type="entry name" value="ALPHA-D-RIBOSE 1-METHYLPHOSPHONATE 5-TRIPHOSPHATE DIPHOSPHATASE"/>
    <property type="match status" value="1"/>
</dbReference>
<dbReference type="AlphaFoldDB" id="A0A4Q2MEU1"/>
<protein>
    <recommendedName>
        <fullName evidence="5">Amidohydrolase</fullName>
    </recommendedName>
</protein>
<comment type="caution">
    <text evidence="2">The sequence shown here is derived from an EMBL/GenBank/DDBJ whole genome shotgun (WGS) entry which is preliminary data.</text>
</comment>
<evidence type="ECO:0000313" key="2">
    <source>
        <dbReference type="EMBL" id="RXZ87640.1"/>
    </source>
</evidence>
<sequence length="323" mass="33481">MNRVDLGDEARSVRRSLAGEHAGETGTRLPPFIDHHVHLALVDPSGLGAHGIAGVVDLGANPATISRFAESAGRARVAYAGAFLTAPGGYPVGRSWLPEGAAREITPTTSSPADALPDAARIAVDEQAAFGASVIKVTLNSDGPVLDLDTLRAIVAAARIHDLPVAAHVEGEGMTRLALDAEIDALVHTPWTEHVPSSLIARAAARQVWISTLAIHEGAGRDTALDNLSRFREAGGRVVYGTDLGNGDLPVGVNAVEIAALQDAGFGARGILAALVDPWPAAAQPDDGIATFVPGPRPTAPTDLPAWLARSCVVPVEDLEEIR</sequence>
<dbReference type="InterPro" id="IPR032466">
    <property type="entry name" value="Metal_Hydrolase"/>
</dbReference>
<name>A0A4Q2MEU1_9MICO</name>
<evidence type="ECO:0008006" key="5">
    <source>
        <dbReference type="Google" id="ProtNLM"/>
    </source>
</evidence>
<dbReference type="InterPro" id="IPR051781">
    <property type="entry name" value="Metallo-dep_Hydrolase"/>
</dbReference>
<dbReference type="Gene3D" id="3.20.20.140">
    <property type="entry name" value="Metal-dependent hydrolases"/>
    <property type="match status" value="1"/>
</dbReference>
<evidence type="ECO:0000313" key="4">
    <source>
        <dbReference type="Proteomes" id="UP000581087"/>
    </source>
</evidence>
<accession>A0A4Q2MEU1</accession>
<dbReference type="RefSeq" id="WP_129171885.1">
    <property type="nucleotide sequence ID" value="NZ_JACCBI010000001.1"/>
</dbReference>
<dbReference type="EMBL" id="JACCBI010000001">
    <property type="protein sequence ID" value="NYD68223.1"/>
    <property type="molecule type" value="Genomic_DNA"/>
</dbReference>
<keyword evidence="3" id="KW-1185">Reference proteome</keyword>
<dbReference type="Proteomes" id="UP000292686">
    <property type="component" value="Unassembled WGS sequence"/>
</dbReference>
<dbReference type="EMBL" id="SDPM01000001">
    <property type="protein sequence ID" value="RXZ87640.1"/>
    <property type="molecule type" value="Genomic_DNA"/>
</dbReference>
<gene>
    <name evidence="1" type="ORF">BJ972_002742</name>
    <name evidence="2" type="ORF">ESP50_00070</name>
</gene>
<dbReference type="PANTHER" id="PTHR43135">
    <property type="entry name" value="ALPHA-D-RIBOSE 1-METHYLPHOSPHONATE 5-TRIPHOSPHATE DIPHOSPHATASE"/>
    <property type="match status" value="1"/>
</dbReference>
<proteinExistence type="predicted"/>
<dbReference type="SUPFAM" id="SSF51556">
    <property type="entry name" value="Metallo-dependent hydrolases"/>
    <property type="match status" value="1"/>
</dbReference>
<reference evidence="2 3" key="1">
    <citation type="submission" date="2019-01" db="EMBL/GenBank/DDBJ databases">
        <title>Agromyces.</title>
        <authorList>
            <person name="Li J."/>
        </authorList>
    </citation>
    <scope>NUCLEOTIDE SEQUENCE [LARGE SCALE GENOMIC DNA]</scope>
    <source>
        <strain evidence="2 3">DSM 23870</strain>
    </source>
</reference>
<organism evidence="2 3">
    <name type="scientific">Agromyces atrinae</name>
    <dbReference type="NCBI Taxonomy" id="592376"/>
    <lineage>
        <taxon>Bacteria</taxon>
        <taxon>Bacillati</taxon>
        <taxon>Actinomycetota</taxon>
        <taxon>Actinomycetes</taxon>
        <taxon>Micrococcales</taxon>
        <taxon>Microbacteriaceae</taxon>
        <taxon>Agromyces</taxon>
    </lineage>
</organism>
<reference evidence="1 4" key="2">
    <citation type="submission" date="2020-07" db="EMBL/GenBank/DDBJ databases">
        <title>Sequencing the genomes of 1000 actinobacteria strains.</title>
        <authorList>
            <person name="Klenk H.-P."/>
        </authorList>
    </citation>
    <scope>NUCLEOTIDE SEQUENCE [LARGE SCALE GENOMIC DNA]</scope>
    <source>
        <strain evidence="1 4">DSM 23870</strain>
    </source>
</reference>
<dbReference type="Proteomes" id="UP000581087">
    <property type="component" value="Unassembled WGS sequence"/>
</dbReference>
<evidence type="ECO:0000313" key="3">
    <source>
        <dbReference type="Proteomes" id="UP000292686"/>
    </source>
</evidence>